<evidence type="ECO:0000313" key="1">
    <source>
        <dbReference type="EMBL" id="MCH8616402.1"/>
    </source>
</evidence>
<organism evidence="1 2">
    <name type="scientific">Sphingomonas telluris</name>
    <dbReference type="NCBI Taxonomy" id="2907998"/>
    <lineage>
        <taxon>Bacteria</taxon>
        <taxon>Pseudomonadati</taxon>
        <taxon>Pseudomonadota</taxon>
        <taxon>Alphaproteobacteria</taxon>
        <taxon>Sphingomonadales</taxon>
        <taxon>Sphingomonadaceae</taxon>
        <taxon>Sphingomonas</taxon>
    </lineage>
</organism>
<dbReference type="PANTHER" id="PTHR33639:SF2">
    <property type="entry name" value="DUF393 DOMAIN-CONTAINING PROTEIN"/>
    <property type="match status" value="1"/>
</dbReference>
<name>A0ABS9VN46_9SPHN</name>
<dbReference type="InterPro" id="IPR052927">
    <property type="entry name" value="DCC_oxidoreductase"/>
</dbReference>
<dbReference type="Proteomes" id="UP001203058">
    <property type="component" value="Unassembled WGS sequence"/>
</dbReference>
<keyword evidence="2" id="KW-1185">Reference proteome</keyword>
<proteinExistence type="predicted"/>
<dbReference type="PANTHER" id="PTHR33639">
    <property type="entry name" value="THIOL-DISULFIDE OXIDOREDUCTASE DCC"/>
    <property type="match status" value="1"/>
</dbReference>
<evidence type="ECO:0000313" key="2">
    <source>
        <dbReference type="Proteomes" id="UP001203058"/>
    </source>
</evidence>
<reference evidence="1 2" key="1">
    <citation type="submission" date="2022-03" db="EMBL/GenBank/DDBJ databases">
        <authorList>
            <person name="Jo J.-H."/>
            <person name="Im W.-T."/>
        </authorList>
    </citation>
    <scope>NUCLEOTIDE SEQUENCE [LARGE SCALE GENOMIC DNA]</scope>
    <source>
        <strain evidence="1 2">SM33</strain>
    </source>
</reference>
<dbReference type="EMBL" id="JAKZHW010000001">
    <property type="protein sequence ID" value="MCH8616402.1"/>
    <property type="molecule type" value="Genomic_DNA"/>
</dbReference>
<dbReference type="RefSeq" id="WP_241447201.1">
    <property type="nucleotide sequence ID" value="NZ_JAKZHW010000001.1"/>
</dbReference>
<protein>
    <submittedName>
        <fullName evidence="1">Thiol-disulfide oxidoreductase DCC family protein</fullName>
    </submittedName>
</protein>
<accession>A0ABS9VN46</accession>
<sequence length="152" mass="17503">MPLLEGTAYDYRSDPDVPDFDDGRALFLFDGVCVLCSSGSSFLMRHDNKARIAFASAQSAVGRALYAHYGMPIDESYLLIVDGRGWTKSDGYFRLFHELGGPWRLLNGFRVMPRGLRDWVYDLVARNRYRWFGKSEYCELLTPEQRKQLLDS</sequence>
<gene>
    <name evidence="1" type="ORF">LZ016_09855</name>
</gene>
<dbReference type="InterPro" id="IPR007263">
    <property type="entry name" value="DCC1-like"/>
</dbReference>
<comment type="caution">
    <text evidence="1">The sequence shown here is derived from an EMBL/GenBank/DDBJ whole genome shotgun (WGS) entry which is preliminary data.</text>
</comment>
<dbReference type="Pfam" id="PF04134">
    <property type="entry name" value="DCC1-like"/>
    <property type="match status" value="1"/>
</dbReference>